<sequence length="900" mass="103217">MMQRRSRNLLLAVAYLAGLALALYCESHELHLIFSISLSFTNVILLLLLRCYGNAYGLAAAVLVYGVSIFMLGRPYIVLLSLLEIIAIGLSLKWSKRDRMLRTDALFWMVIGIPAIFLAYWTMYRTVSMELWLLITISATNGLFNVMFADIIWKYLPKRWLKPGISFRIEPLFFSKVLFHIIIVSIALPFLIFILNNSWSSYASVSQYSYKLATSAASSISKELSALQQMKSEPLSTDDYRIYIQELTEQPVSDGYYQIAIIDHNNSIIASSHTPIPSEGSHHYDIDPPHTSSKHEFYMNVPAYESRIFPIQGWNEASYVYKIPLEIQSSEALQLFVYVPMKHDQELIYKQFLIQFLSLLLFVICGSTIGQWLNHRLLRGLTQLATLTTDLPDKLYTVQKIKWPESSIYEIRSLIHNFKYMSGNLIHMFQNSLKNTRLLEEQTTRLIKSEKKLHHLAYYDELTGLPNRLHFQEYIKTLGLDKPIDDTPEDSPAFAIMFADLNRFKQVNDTLGHAIGNELLHDIAQRFSRIISEQCKVFRLSGDEFLFILHYEHISDVQQIAQTICDICEEPFEINGRALYMSVSIGISVYPYDGDDIDAVMRNADIAMYVAKEQGDGLYHFYDSLIENQREENMRLENELKAALLEGQFKLYYQPKIDASSGEVIGAEALIRWLHPEYGMVSPAKFIPLAENSGVILDIDEWVLQEACRQNKIWQLEGMPRFPVAVNISARHFYQSNLIPTITRILHETGLEPQYLLLEITEGTLIRNVEYGVRMMEDLKKMGIHISMDDFGTGYSSLSQLDRLPISEMKLDRSFIQGITEDSRKSSIVRAVIELGHHMDLRVVAEGIESPDELKYLTDLECDQFQGYLFSKPLPELEFSRFVLRWDGSSMPIDGSASAG</sequence>
<dbReference type="PANTHER" id="PTHR33121">
    <property type="entry name" value="CYCLIC DI-GMP PHOSPHODIESTERASE PDEF"/>
    <property type="match status" value="1"/>
</dbReference>
<evidence type="ECO:0000313" key="6">
    <source>
        <dbReference type="Proteomes" id="UP000270678"/>
    </source>
</evidence>
<evidence type="ECO:0000313" key="5">
    <source>
        <dbReference type="EMBL" id="AZS17734.1"/>
    </source>
</evidence>
<dbReference type="RefSeq" id="WP_127003555.1">
    <property type="nucleotide sequence ID" value="NZ_CP034346.1"/>
</dbReference>
<feature type="coiled-coil region" evidence="1">
    <location>
        <begin position="619"/>
        <end position="646"/>
    </location>
</feature>
<evidence type="ECO:0000256" key="1">
    <source>
        <dbReference type="SAM" id="Coils"/>
    </source>
</evidence>
<keyword evidence="6" id="KW-1185">Reference proteome</keyword>
<dbReference type="NCBIfam" id="TIGR00254">
    <property type="entry name" value="GGDEF"/>
    <property type="match status" value="1"/>
</dbReference>
<name>A0A3Q9ICE9_9BACL</name>
<feature type="domain" description="GGDEF" evidence="4">
    <location>
        <begin position="492"/>
        <end position="624"/>
    </location>
</feature>
<evidence type="ECO:0000259" key="3">
    <source>
        <dbReference type="PROSITE" id="PS50883"/>
    </source>
</evidence>
<dbReference type="PANTHER" id="PTHR33121:SF71">
    <property type="entry name" value="OXYGEN SENSOR PROTEIN DOSP"/>
    <property type="match status" value="1"/>
</dbReference>
<feature type="domain" description="EAL" evidence="3">
    <location>
        <begin position="633"/>
        <end position="887"/>
    </location>
</feature>
<keyword evidence="2" id="KW-0472">Membrane</keyword>
<dbReference type="Gene3D" id="3.20.20.450">
    <property type="entry name" value="EAL domain"/>
    <property type="match status" value="1"/>
</dbReference>
<dbReference type="AlphaFoldDB" id="A0A3Q9ICE9"/>
<dbReference type="PROSITE" id="PS50887">
    <property type="entry name" value="GGDEF"/>
    <property type="match status" value="1"/>
</dbReference>
<dbReference type="Proteomes" id="UP000270678">
    <property type="component" value="Chromosome"/>
</dbReference>
<dbReference type="EMBL" id="CP034346">
    <property type="protein sequence ID" value="AZS17734.1"/>
    <property type="molecule type" value="Genomic_DNA"/>
</dbReference>
<dbReference type="SMART" id="SM00267">
    <property type="entry name" value="GGDEF"/>
    <property type="match status" value="1"/>
</dbReference>
<evidence type="ECO:0000259" key="4">
    <source>
        <dbReference type="PROSITE" id="PS50887"/>
    </source>
</evidence>
<accession>A0A3Q9ICE9</accession>
<feature type="transmembrane region" description="Helical" evidence="2">
    <location>
        <begin position="177"/>
        <end position="195"/>
    </location>
</feature>
<dbReference type="InterPro" id="IPR050706">
    <property type="entry name" value="Cyclic-di-GMP_PDE-like"/>
</dbReference>
<dbReference type="Pfam" id="PF00990">
    <property type="entry name" value="GGDEF"/>
    <property type="match status" value="1"/>
</dbReference>
<keyword evidence="2" id="KW-0812">Transmembrane</keyword>
<dbReference type="SUPFAM" id="SSF141868">
    <property type="entry name" value="EAL domain-like"/>
    <property type="match status" value="1"/>
</dbReference>
<dbReference type="FunFam" id="3.20.20.450:FF:000001">
    <property type="entry name" value="Cyclic di-GMP phosphodiesterase yahA"/>
    <property type="match status" value="1"/>
</dbReference>
<keyword evidence="2" id="KW-1133">Transmembrane helix</keyword>
<organism evidence="5 6">
    <name type="scientific">Paenibacillus lutimineralis</name>
    <dbReference type="NCBI Taxonomy" id="2707005"/>
    <lineage>
        <taxon>Bacteria</taxon>
        <taxon>Bacillati</taxon>
        <taxon>Bacillota</taxon>
        <taxon>Bacilli</taxon>
        <taxon>Bacillales</taxon>
        <taxon>Paenibacillaceae</taxon>
        <taxon>Paenibacillus</taxon>
    </lineage>
</organism>
<feature type="transmembrane region" description="Helical" evidence="2">
    <location>
        <begin position="106"/>
        <end position="125"/>
    </location>
</feature>
<dbReference type="GO" id="GO:0071111">
    <property type="term" value="F:cyclic-guanylate-specific phosphodiesterase activity"/>
    <property type="evidence" value="ECO:0007669"/>
    <property type="project" value="InterPro"/>
</dbReference>
<dbReference type="OrthoDB" id="9759607at2"/>
<keyword evidence="1" id="KW-0175">Coiled coil</keyword>
<reference evidence="6" key="1">
    <citation type="submission" date="2018-12" db="EMBL/GenBank/DDBJ databases">
        <title>Complete genome sequence of Paenibacillus sp. MBLB1234.</title>
        <authorList>
            <person name="Nam Y.-D."/>
            <person name="Kang J."/>
            <person name="Chung W.-H."/>
            <person name="Park Y.S."/>
        </authorList>
    </citation>
    <scope>NUCLEOTIDE SEQUENCE [LARGE SCALE GENOMIC DNA]</scope>
    <source>
        <strain evidence="6">MBLB1234</strain>
    </source>
</reference>
<gene>
    <name evidence="5" type="ORF">EI981_27085</name>
</gene>
<feature type="transmembrane region" description="Helical" evidence="2">
    <location>
        <begin position="55"/>
        <end position="71"/>
    </location>
</feature>
<dbReference type="InterPro" id="IPR029787">
    <property type="entry name" value="Nucleotide_cyclase"/>
</dbReference>
<proteinExistence type="predicted"/>
<dbReference type="SMART" id="SM00052">
    <property type="entry name" value="EAL"/>
    <property type="match status" value="1"/>
</dbReference>
<feature type="transmembrane region" description="Helical" evidence="2">
    <location>
        <begin position="131"/>
        <end position="156"/>
    </location>
</feature>
<protein>
    <submittedName>
        <fullName evidence="5">EAL domain-containing protein</fullName>
    </submittedName>
</protein>
<dbReference type="InterPro" id="IPR043128">
    <property type="entry name" value="Rev_trsase/Diguanyl_cyclase"/>
</dbReference>
<dbReference type="Pfam" id="PF00563">
    <property type="entry name" value="EAL"/>
    <property type="match status" value="1"/>
</dbReference>
<dbReference type="SUPFAM" id="SSF55073">
    <property type="entry name" value="Nucleotide cyclase"/>
    <property type="match status" value="1"/>
</dbReference>
<dbReference type="CDD" id="cd01948">
    <property type="entry name" value="EAL"/>
    <property type="match status" value="1"/>
</dbReference>
<dbReference type="Gene3D" id="3.30.70.270">
    <property type="match status" value="1"/>
</dbReference>
<dbReference type="InterPro" id="IPR035919">
    <property type="entry name" value="EAL_sf"/>
</dbReference>
<feature type="transmembrane region" description="Helical" evidence="2">
    <location>
        <begin position="352"/>
        <end position="373"/>
    </location>
</feature>
<dbReference type="InterPro" id="IPR000160">
    <property type="entry name" value="GGDEF_dom"/>
</dbReference>
<feature type="transmembrane region" description="Helical" evidence="2">
    <location>
        <begin position="32"/>
        <end position="48"/>
    </location>
</feature>
<evidence type="ECO:0000256" key="2">
    <source>
        <dbReference type="SAM" id="Phobius"/>
    </source>
</evidence>
<dbReference type="PROSITE" id="PS50883">
    <property type="entry name" value="EAL"/>
    <property type="match status" value="1"/>
</dbReference>
<dbReference type="CDD" id="cd01949">
    <property type="entry name" value="GGDEF"/>
    <property type="match status" value="1"/>
</dbReference>
<dbReference type="InterPro" id="IPR001633">
    <property type="entry name" value="EAL_dom"/>
</dbReference>
<dbReference type="KEGG" id="plut:EI981_27085"/>